<organism evidence="2 3">
    <name type="scientific">Bosea caraganae</name>
    <dbReference type="NCBI Taxonomy" id="2763117"/>
    <lineage>
        <taxon>Bacteria</taxon>
        <taxon>Pseudomonadati</taxon>
        <taxon>Pseudomonadota</taxon>
        <taxon>Alphaproteobacteria</taxon>
        <taxon>Hyphomicrobiales</taxon>
        <taxon>Boseaceae</taxon>
        <taxon>Bosea</taxon>
    </lineage>
</organism>
<keyword evidence="3" id="KW-1185">Reference proteome</keyword>
<feature type="transmembrane region" description="Helical" evidence="1">
    <location>
        <begin position="100"/>
        <end position="119"/>
    </location>
</feature>
<reference evidence="3" key="1">
    <citation type="submission" date="2018-07" db="EMBL/GenBank/DDBJ databases">
        <authorList>
            <person name="Safronova V.I."/>
            <person name="Chirak E.R."/>
            <person name="Sazanova A.L."/>
        </authorList>
    </citation>
    <scope>NUCLEOTIDE SEQUENCE [LARGE SCALE GENOMIC DNA]</scope>
    <source>
        <strain evidence="3">RCAM04685</strain>
    </source>
</reference>
<evidence type="ECO:0000256" key="1">
    <source>
        <dbReference type="SAM" id="Phobius"/>
    </source>
</evidence>
<evidence type="ECO:0000313" key="3">
    <source>
        <dbReference type="Proteomes" id="UP000255207"/>
    </source>
</evidence>
<dbReference type="RefSeq" id="WP_114827534.1">
    <property type="nucleotide sequence ID" value="NZ_QQTO01000019.1"/>
</dbReference>
<feature type="transmembrane region" description="Helical" evidence="1">
    <location>
        <begin position="47"/>
        <end position="70"/>
    </location>
</feature>
<feature type="transmembrane region" description="Helical" evidence="1">
    <location>
        <begin position="131"/>
        <end position="153"/>
    </location>
</feature>
<dbReference type="Proteomes" id="UP000255207">
    <property type="component" value="Unassembled WGS sequence"/>
</dbReference>
<sequence length="178" mass="18791">MSTSQINAAPVTAAWRFKLGIGIFILAFALWLLIPLGASMGVPGPRIAAMTGAIFVANKVLLLACIAVMGKAGFQQLKGMVFGYAKGLAPSGPVGPVRHAVGLVMFCLPLLSATLEPYVDQFFPGLRPNLWQLQALGDLMLIASFFVLGGDFWNKIRALFVRTAKVVDSRDGGAAAGI</sequence>
<dbReference type="AlphaFoldDB" id="A0A370LBS9"/>
<keyword evidence="1" id="KW-1133">Transmembrane helix</keyword>
<dbReference type="EMBL" id="QQTP01000001">
    <property type="protein sequence ID" value="RDJ29416.1"/>
    <property type="molecule type" value="Genomic_DNA"/>
</dbReference>
<protein>
    <recommendedName>
        <fullName evidence="4">Transporter suffix domain-containing protein</fullName>
    </recommendedName>
</protein>
<evidence type="ECO:0000313" key="2">
    <source>
        <dbReference type="EMBL" id="RDJ29416.1"/>
    </source>
</evidence>
<proteinExistence type="predicted"/>
<feature type="transmembrane region" description="Helical" evidence="1">
    <location>
        <begin position="21"/>
        <end position="41"/>
    </location>
</feature>
<keyword evidence="1" id="KW-0472">Membrane</keyword>
<accession>A0A370LBS9</accession>
<evidence type="ECO:0008006" key="4">
    <source>
        <dbReference type="Google" id="ProtNLM"/>
    </source>
</evidence>
<comment type="caution">
    <text evidence="2">The sequence shown here is derived from an EMBL/GenBank/DDBJ whole genome shotgun (WGS) entry which is preliminary data.</text>
</comment>
<dbReference type="InterPro" id="IPR047961">
    <property type="entry name" value="Transp_suffix-like"/>
</dbReference>
<keyword evidence="1" id="KW-0812">Transmembrane</keyword>
<gene>
    <name evidence="2" type="ORF">DWE98_02370</name>
</gene>
<name>A0A370LBS9_9HYPH</name>
<dbReference type="NCBIfam" id="NF033684">
    <property type="entry name" value="suffix_2_RND"/>
    <property type="match status" value="1"/>
</dbReference>